<dbReference type="InterPro" id="IPR007159">
    <property type="entry name" value="SpoVT-AbrB_dom"/>
</dbReference>
<gene>
    <name evidence="3" type="ORF">AUO94_01420</name>
</gene>
<evidence type="ECO:0000259" key="2">
    <source>
        <dbReference type="PROSITE" id="PS51740"/>
    </source>
</evidence>
<dbReference type="Pfam" id="PF04014">
    <property type="entry name" value="MazE_antitoxin"/>
    <property type="match status" value="1"/>
</dbReference>
<dbReference type="PANTHER" id="PTHR36432">
    <property type="match status" value="1"/>
</dbReference>
<keyword evidence="1" id="KW-0238">DNA-binding</keyword>
<accession>A0ABM5WT76</accession>
<feature type="domain" description="SpoVT-AbrB" evidence="2">
    <location>
        <begin position="5"/>
        <end position="50"/>
    </location>
</feature>
<dbReference type="InterPro" id="IPR040678">
    <property type="entry name" value="AbrB_C"/>
</dbReference>
<evidence type="ECO:0000313" key="3">
    <source>
        <dbReference type="EMBL" id="ALS77385.1"/>
    </source>
</evidence>
<dbReference type="SUPFAM" id="SSF89447">
    <property type="entry name" value="AbrB/MazE/MraZ-like"/>
    <property type="match status" value="1"/>
</dbReference>
<dbReference type="RefSeq" id="WP_058384065.1">
    <property type="nucleotide sequence ID" value="NZ_CP013661.2"/>
</dbReference>
<dbReference type="Pfam" id="PF18277">
    <property type="entry name" value="AbrB_C"/>
    <property type="match status" value="1"/>
</dbReference>
<protein>
    <submittedName>
        <fullName evidence="3">AbrB family transcriptional regulator</fullName>
    </submittedName>
</protein>
<proteinExistence type="predicted"/>
<dbReference type="SMART" id="SM00966">
    <property type="entry name" value="SpoVT_AbrB"/>
    <property type="match status" value="1"/>
</dbReference>
<reference evidence="3" key="1">
    <citation type="submission" date="2016-01" db="EMBL/GenBank/DDBJ databases">
        <title>Complete genome of Planococcus kocurri type strain.</title>
        <authorList>
            <person name="See-Too W.S."/>
        </authorList>
    </citation>
    <scope>NUCLEOTIDE SEQUENCE [LARGE SCALE GENOMIC DNA]</scope>
    <source>
        <strain evidence="3">ATCC 43650</strain>
    </source>
</reference>
<dbReference type="InterPro" id="IPR037914">
    <property type="entry name" value="SpoVT-AbrB_sf"/>
</dbReference>
<name>A0ABM5WT76_9BACL</name>
<dbReference type="PROSITE" id="PS51740">
    <property type="entry name" value="SPOVT_ABRB"/>
    <property type="match status" value="1"/>
</dbReference>
<evidence type="ECO:0000313" key="4">
    <source>
        <dbReference type="Proteomes" id="UP000065533"/>
    </source>
</evidence>
<dbReference type="NCBIfam" id="TIGR01439">
    <property type="entry name" value="lp_hng_hel_AbrB"/>
    <property type="match status" value="1"/>
</dbReference>
<organism evidence="3 4">
    <name type="scientific">Planococcus kocurii</name>
    <dbReference type="NCBI Taxonomy" id="1374"/>
    <lineage>
        <taxon>Bacteria</taxon>
        <taxon>Bacillati</taxon>
        <taxon>Bacillota</taxon>
        <taxon>Bacilli</taxon>
        <taxon>Bacillales</taxon>
        <taxon>Caryophanaceae</taxon>
        <taxon>Planococcus</taxon>
    </lineage>
</organism>
<evidence type="ECO:0000256" key="1">
    <source>
        <dbReference type="PROSITE-ProRule" id="PRU01076"/>
    </source>
</evidence>
<dbReference type="Proteomes" id="UP000065533">
    <property type="component" value="Chromosome"/>
</dbReference>
<dbReference type="PANTHER" id="PTHR36432:SF4">
    <property type="entry name" value="TRANSITION STATE REGULATOR ABH-RELATED"/>
    <property type="match status" value="1"/>
</dbReference>
<dbReference type="EMBL" id="CP013661">
    <property type="protein sequence ID" value="ALS77385.1"/>
    <property type="molecule type" value="Genomic_DNA"/>
</dbReference>
<dbReference type="InterPro" id="IPR052731">
    <property type="entry name" value="B_subtilis_Trans_State_Reg"/>
</dbReference>
<sequence>MKTTGIVRNTDSLGRIVIPKELRSGMEMSVGDPVEILVEEDVIVLRKYQPAGACLVTGEVLVENKEFAPGLTLSLTGARILLQELQNKKANLGSTKKE</sequence>
<keyword evidence="4" id="KW-1185">Reference proteome</keyword>
<dbReference type="Gene3D" id="2.10.260.10">
    <property type="match status" value="1"/>
</dbReference>